<evidence type="ECO:0000256" key="1">
    <source>
        <dbReference type="ARBA" id="ARBA00007768"/>
    </source>
</evidence>
<keyword evidence="2" id="KW-0963">Cytoplasm</keyword>
<comment type="caution">
    <text evidence="2">Once thought to be involved in copper homeostasis, experiments in E.coli have shown this is not the case.</text>
</comment>
<sequence>MAKIDWKLFNFRALWRTKPGAMGTVQPEVRNFLLDGVMWKLEICVDSVEAAKAAEAGGAQRVELCSALSEGGLTPSMGLIRAVRESVGIEVQVMIRPRGGDFCYSGEEIAVMRADIEAAREAGADGVVLGLLTPDGDVDVEPTRMLVEVAHQAAPPIEVTFHRALDMTQNMQAALEDVIHCGADRVLTSGGAPNAMLGLDCMAGLIKTARERIAVMVCGCVRPHNVSKIVEATGALEFHASLRRSVPGPVRFRKPELKISGAGDEDYARCVLRTSDVQQLREAIERTFAETLRIDRG</sequence>
<keyword evidence="4" id="KW-1185">Reference proteome</keyword>
<dbReference type="RefSeq" id="WP_263334996.1">
    <property type="nucleotide sequence ID" value="NZ_JAGSYH010000002.1"/>
</dbReference>
<dbReference type="Gene3D" id="3.20.20.380">
    <property type="entry name" value="Copper homeostasis (CutC) domain"/>
    <property type="match status" value="1"/>
</dbReference>
<comment type="subcellular location">
    <subcellularLocation>
        <location evidence="2">Cytoplasm</location>
    </subcellularLocation>
</comment>
<dbReference type="PANTHER" id="PTHR12598:SF0">
    <property type="entry name" value="COPPER HOMEOSTASIS PROTEIN CUTC HOMOLOG"/>
    <property type="match status" value="1"/>
</dbReference>
<gene>
    <name evidence="2" type="primary">cutC</name>
    <name evidence="3" type="ORF">ACFPT7_00890</name>
</gene>
<evidence type="ECO:0000313" key="4">
    <source>
        <dbReference type="Proteomes" id="UP001596091"/>
    </source>
</evidence>
<dbReference type="InterPro" id="IPR005627">
    <property type="entry name" value="CutC-like"/>
</dbReference>
<dbReference type="PANTHER" id="PTHR12598">
    <property type="entry name" value="COPPER HOMEOSTASIS PROTEIN CUTC"/>
    <property type="match status" value="1"/>
</dbReference>
<evidence type="ECO:0000256" key="2">
    <source>
        <dbReference type="HAMAP-Rule" id="MF_00795"/>
    </source>
</evidence>
<name>A0ABW1E945_9BACT</name>
<dbReference type="SUPFAM" id="SSF110395">
    <property type="entry name" value="CutC-like"/>
    <property type="match status" value="1"/>
</dbReference>
<dbReference type="Proteomes" id="UP001596091">
    <property type="component" value="Unassembled WGS sequence"/>
</dbReference>
<reference evidence="4" key="1">
    <citation type="journal article" date="2019" name="Int. J. Syst. Evol. Microbiol.">
        <title>The Global Catalogue of Microorganisms (GCM) 10K type strain sequencing project: providing services to taxonomists for standard genome sequencing and annotation.</title>
        <authorList>
            <consortium name="The Broad Institute Genomics Platform"/>
            <consortium name="The Broad Institute Genome Sequencing Center for Infectious Disease"/>
            <person name="Wu L."/>
            <person name="Ma J."/>
        </authorList>
    </citation>
    <scope>NUCLEOTIDE SEQUENCE [LARGE SCALE GENOMIC DNA]</scope>
    <source>
        <strain evidence="4">JCM 4087</strain>
    </source>
</reference>
<organism evidence="3 4">
    <name type="scientific">Acidicapsa dinghuensis</name>
    <dbReference type="NCBI Taxonomy" id="2218256"/>
    <lineage>
        <taxon>Bacteria</taxon>
        <taxon>Pseudomonadati</taxon>
        <taxon>Acidobacteriota</taxon>
        <taxon>Terriglobia</taxon>
        <taxon>Terriglobales</taxon>
        <taxon>Acidobacteriaceae</taxon>
        <taxon>Acidicapsa</taxon>
    </lineage>
</organism>
<comment type="similarity">
    <text evidence="1 2">Belongs to the CutC family.</text>
</comment>
<dbReference type="HAMAP" id="MF_00795">
    <property type="entry name" value="CutC"/>
    <property type="match status" value="1"/>
</dbReference>
<proteinExistence type="inferred from homology"/>
<dbReference type="InterPro" id="IPR036822">
    <property type="entry name" value="CutC-like_dom_sf"/>
</dbReference>
<comment type="caution">
    <text evidence="3">The sequence shown here is derived from an EMBL/GenBank/DDBJ whole genome shotgun (WGS) entry which is preliminary data.</text>
</comment>
<dbReference type="EMBL" id="JBHSPH010000001">
    <property type="protein sequence ID" value="MFC5860842.1"/>
    <property type="molecule type" value="Genomic_DNA"/>
</dbReference>
<evidence type="ECO:0000313" key="3">
    <source>
        <dbReference type="EMBL" id="MFC5860842.1"/>
    </source>
</evidence>
<protein>
    <recommendedName>
        <fullName evidence="2">PF03932 family protein CutC</fullName>
    </recommendedName>
</protein>
<dbReference type="Pfam" id="PF03932">
    <property type="entry name" value="CutC"/>
    <property type="match status" value="1"/>
</dbReference>
<accession>A0ABW1E945</accession>